<feature type="transmembrane region" description="Helical" evidence="7">
    <location>
        <begin position="161"/>
        <end position="185"/>
    </location>
</feature>
<evidence type="ECO:0000256" key="6">
    <source>
        <dbReference type="ARBA" id="ARBA00023136"/>
    </source>
</evidence>
<organism evidence="8 9">
    <name type="scientific">Ceutorhynchus assimilis</name>
    <name type="common">cabbage seed weevil</name>
    <dbReference type="NCBI Taxonomy" id="467358"/>
    <lineage>
        <taxon>Eukaryota</taxon>
        <taxon>Metazoa</taxon>
        <taxon>Ecdysozoa</taxon>
        <taxon>Arthropoda</taxon>
        <taxon>Hexapoda</taxon>
        <taxon>Insecta</taxon>
        <taxon>Pterygota</taxon>
        <taxon>Neoptera</taxon>
        <taxon>Endopterygota</taxon>
        <taxon>Coleoptera</taxon>
        <taxon>Polyphaga</taxon>
        <taxon>Cucujiformia</taxon>
        <taxon>Curculionidae</taxon>
        <taxon>Ceutorhynchinae</taxon>
        <taxon>Ceutorhynchus</taxon>
    </lineage>
</organism>
<sequence>MQKKVPDLEENGITEGITYSMDQEKVKKFHDYYEQHFNQNDHPDFEMDNKVFINRWYTEFFNEQLEMNRPEEVLDPNEHYQIINSQKDSAPGSDNIPWSVYSENNNLTFAFFILDSTSTLKYVSLITLTLQNAILGLSMRYSRIRDGDMFISSTAVLMSEVVKLITCIALVYLEAGGVVGLLDILNKQIVRQPLDTLKVCIPSLVYLIQNNLLYVSASHLDAATYQVTYQLKILTTALFSVFILKRSLLKTQWLSLLTLIIGVVLVQMAQGHEHSTSKNAEGQNRFIGFMAALTACALSGFAGVYFEKILKGSDVTVWMRNVQLSLCSIPLGLISCYTYDGGQIAEKGFFFGYDKFVHYLIILQAGGGLIVAVVVKYADNILKGFATSLAIVFACIGSIYIFDFQLSGQFVFGAAFVICSIFLYGYQPKKTETPGAFKV</sequence>
<dbReference type="Pfam" id="PF04142">
    <property type="entry name" value="Nuc_sug_transp"/>
    <property type="match status" value="1"/>
</dbReference>
<dbReference type="SUPFAM" id="SSF103481">
    <property type="entry name" value="Multidrug resistance efflux transporter EmrE"/>
    <property type="match status" value="1"/>
</dbReference>
<evidence type="ECO:0000313" key="8">
    <source>
        <dbReference type="EMBL" id="CAG9764540.1"/>
    </source>
</evidence>
<evidence type="ECO:0000256" key="2">
    <source>
        <dbReference type="ARBA" id="ARBA00009976"/>
    </source>
</evidence>
<keyword evidence="4 7" id="KW-0812">Transmembrane</keyword>
<dbReference type="InterPro" id="IPR037185">
    <property type="entry name" value="EmrE-like"/>
</dbReference>
<dbReference type="PANTHER" id="PTHR10231">
    <property type="entry name" value="NUCLEOTIDE-SUGAR TRANSMEMBRANE TRANSPORTER"/>
    <property type="match status" value="1"/>
</dbReference>
<dbReference type="Proteomes" id="UP001152799">
    <property type="component" value="Chromosome 2"/>
</dbReference>
<keyword evidence="6 7" id="KW-0472">Membrane</keyword>
<name>A0A9N9QCD7_9CUCU</name>
<evidence type="ECO:0000256" key="7">
    <source>
        <dbReference type="SAM" id="Phobius"/>
    </source>
</evidence>
<keyword evidence="5 7" id="KW-1133">Transmembrane helix</keyword>
<evidence type="ECO:0000256" key="5">
    <source>
        <dbReference type="ARBA" id="ARBA00022989"/>
    </source>
</evidence>
<dbReference type="OrthoDB" id="408493at2759"/>
<feature type="transmembrane region" description="Helical" evidence="7">
    <location>
        <begin position="227"/>
        <end position="244"/>
    </location>
</feature>
<feature type="transmembrane region" description="Helical" evidence="7">
    <location>
        <begin position="385"/>
        <end position="402"/>
    </location>
</feature>
<feature type="transmembrane region" description="Helical" evidence="7">
    <location>
        <begin position="318"/>
        <end position="339"/>
    </location>
</feature>
<proteinExistence type="inferred from homology"/>
<keyword evidence="3" id="KW-0813">Transport</keyword>
<dbReference type="NCBIfam" id="TIGR00803">
    <property type="entry name" value="nst"/>
    <property type="match status" value="1"/>
</dbReference>
<feature type="transmembrane region" description="Helical" evidence="7">
    <location>
        <begin position="359"/>
        <end position="378"/>
    </location>
</feature>
<evidence type="ECO:0000256" key="4">
    <source>
        <dbReference type="ARBA" id="ARBA00022692"/>
    </source>
</evidence>
<feature type="transmembrane region" description="Helical" evidence="7">
    <location>
        <begin position="253"/>
        <end position="270"/>
    </location>
</feature>
<reference evidence="8" key="1">
    <citation type="submission" date="2022-01" db="EMBL/GenBank/DDBJ databases">
        <authorList>
            <person name="King R."/>
        </authorList>
    </citation>
    <scope>NUCLEOTIDE SEQUENCE</scope>
</reference>
<keyword evidence="3" id="KW-0762">Sugar transport</keyword>
<evidence type="ECO:0000256" key="1">
    <source>
        <dbReference type="ARBA" id="ARBA00004141"/>
    </source>
</evidence>
<keyword evidence="9" id="KW-1185">Reference proteome</keyword>
<dbReference type="GO" id="GO:0015165">
    <property type="term" value="F:pyrimidine nucleotide-sugar transmembrane transporter activity"/>
    <property type="evidence" value="ECO:0007669"/>
    <property type="project" value="InterPro"/>
</dbReference>
<dbReference type="GO" id="GO:0000139">
    <property type="term" value="C:Golgi membrane"/>
    <property type="evidence" value="ECO:0007669"/>
    <property type="project" value="InterPro"/>
</dbReference>
<feature type="transmembrane region" description="Helical" evidence="7">
    <location>
        <begin position="286"/>
        <end position="306"/>
    </location>
</feature>
<evidence type="ECO:0000313" key="9">
    <source>
        <dbReference type="Proteomes" id="UP001152799"/>
    </source>
</evidence>
<gene>
    <name evidence="8" type="ORF">CEUTPL_LOCUS5178</name>
</gene>
<comment type="subcellular location">
    <subcellularLocation>
        <location evidence="1">Membrane</location>
        <topology evidence="1">Multi-pass membrane protein</topology>
    </subcellularLocation>
</comment>
<dbReference type="AlphaFoldDB" id="A0A9N9QCD7"/>
<evidence type="ECO:0008006" key="10">
    <source>
        <dbReference type="Google" id="ProtNLM"/>
    </source>
</evidence>
<protein>
    <recommendedName>
        <fullName evidence="10">UDP-N-acetylglucosamine transporter</fullName>
    </recommendedName>
</protein>
<comment type="similarity">
    <text evidence="2">Belongs to the nucleotide-sugar transporter family. SLC35A subfamily.</text>
</comment>
<accession>A0A9N9QCD7</accession>
<feature type="transmembrane region" description="Helical" evidence="7">
    <location>
        <begin position="408"/>
        <end position="426"/>
    </location>
</feature>
<evidence type="ECO:0000256" key="3">
    <source>
        <dbReference type="ARBA" id="ARBA00022597"/>
    </source>
</evidence>
<dbReference type="EMBL" id="OU892278">
    <property type="protein sequence ID" value="CAG9764540.1"/>
    <property type="molecule type" value="Genomic_DNA"/>
</dbReference>
<dbReference type="InterPro" id="IPR007271">
    <property type="entry name" value="Nuc_sug_transpt"/>
</dbReference>